<dbReference type="SUPFAM" id="SSF52279">
    <property type="entry name" value="Beta-D-glucan exohydrolase, C-terminal domain"/>
    <property type="match status" value="1"/>
</dbReference>
<gene>
    <name evidence="8" type="ORF">PPL_11388</name>
</gene>
<dbReference type="InterPro" id="IPR051915">
    <property type="entry name" value="Cellulose_Degrad_GH3"/>
</dbReference>
<comment type="catalytic activity">
    <reaction evidence="1">
        <text>Hydrolysis of terminal, non-reducing beta-D-glucosyl residues with release of beta-D-glucose.</text>
        <dbReference type="EC" id="3.2.1.21"/>
    </reaction>
</comment>
<dbReference type="PANTHER" id="PTHR30620">
    <property type="entry name" value="PERIPLASMIC BETA-GLUCOSIDASE-RELATED"/>
    <property type="match status" value="1"/>
</dbReference>
<reference evidence="8 9" key="1">
    <citation type="journal article" date="2011" name="Genome Res.">
        <title>Phylogeny-wide analysis of social amoeba genomes highlights ancient origins for complex intercellular communication.</title>
        <authorList>
            <person name="Heidel A.J."/>
            <person name="Lawal H.M."/>
            <person name="Felder M."/>
            <person name="Schilde C."/>
            <person name="Helps N.R."/>
            <person name="Tunggal B."/>
            <person name="Rivero F."/>
            <person name="John U."/>
            <person name="Schleicher M."/>
            <person name="Eichinger L."/>
            <person name="Platzer M."/>
            <person name="Noegel A.A."/>
            <person name="Schaap P."/>
            <person name="Gloeckner G."/>
        </authorList>
    </citation>
    <scope>NUCLEOTIDE SEQUENCE [LARGE SCALE GENOMIC DNA]</scope>
    <source>
        <strain evidence="9">ATCC 26659 / Pp 5 / PN500</strain>
    </source>
</reference>
<dbReference type="RefSeq" id="XP_020427446.1">
    <property type="nucleotide sequence ID" value="XM_020582143.1"/>
</dbReference>
<dbReference type="PANTHER" id="PTHR30620:SF16">
    <property type="entry name" value="LYSOSOMAL BETA GLUCOSIDASE"/>
    <property type="match status" value="1"/>
</dbReference>
<dbReference type="GeneID" id="31366856"/>
<dbReference type="InterPro" id="IPR002772">
    <property type="entry name" value="Glyco_hydro_3_C"/>
</dbReference>
<organism evidence="8 9">
    <name type="scientific">Heterostelium pallidum (strain ATCC 26659 / Pp 5 / PN500)</name>
    <name type="common">Cellular slime mold</name>
    <name type="synonym">Polysphondylium pallidum</name>
    <dbReference type="NCBI Taxonomy" id="670386"/>
    <lineage>
        <taxon>Eukaryota</taxon>
        <taxon>Amoebozoa</taxon>
        <taxon>Evosea</taxon>
        <taxon>Eumycetozoa</taxon>
        <taxon>Dictyostelia</taxon>
        <taxon>Acytosteliales</taxon>
        <taxon>Acytosteliaceae</taxon>
        <taxon>Heterostelium</taxon>
    </lineage>
</organism>
<protein>
    <recommendedName>
        <fullName evidence="3">beta-glucosidase</fullName>
        <ecNumber evidence="3">3.2.1.21</ecNumber>
    </recommendedName>
</protein>
<dbReference type="EMBL" id="ADBJ01000056">
    <property type="protein sequence ID" value="EFA75312.1"/>
    <property type="molecule type" value="Genomic_DNA"/>
</dbReference>
<dbReference type="PRINTS" id="PR00133">
    <property type="entry name" value="GLHYDRLASE3"/>
</dbReference>
<keyword evidence="4" id="KW-0732">Signal</keyword>
<keyword evidence="6" id="KW-0326">Glycosidase</keyword>
<dbReference type="Gene3D" id="3.20.20.300">
    <property type="entry name" value="Glycoside hydrolase, family 3, N-terminal domain"/>
    <property type="match status" value="1"/>
</dbReference>
<dbReference type="InterPro" id="IPR013783">
    <property type="entry name" value="Ig-like_fold"/>
</dbReference>
<keyword evidence="9" id="KW-1185">Reference proteome</keyword>
<dbReference type="SMART" id="SM01217">
    <property type="entry name" value="Fn3_like"/>
    <property type="match status" value="1"/>
</dbReference>
<dbReference type="OMA" id="MYGWDAY"/>
<evidence type="ECO:0000256" key="3">
    <source>
        <dbReference type="ARBA" id="ARBA00012744"/>
    </source>
</evidence>
<sequence length="819" mass="90256">MKIYYSFTIVVLYLFVILSTLTIDARKVVVQDLNSQNDINNHQNYKSLLSRKVLKLKQPSLKNKDLTDRQKQYIQDRDGFVDRLLATLSLKEKIGQMTQIDVDILLEPDSLSINTNYLNQISSQYFVGSFLNSPTANGVIDGNIHYVNPSDWINILTTIQNITLANSPSKVPMIYGMDSVHGANYVHGATMFPHNTGLAATFNPDLAKTANQISAKDSAAVGFRWIFSPVLGVAMQPLWSRTYETFGEDPYLGSQIGGVGSVQGLQGGIYPLYENVTMPYVVSTLKHYMGYSNPVNGKDRTPAWIPERMLRRYFLPSFYEAIMSGAGSVMLNSGEVNGVPMHASEKYVEDILRGDFGFDGVIVTDWQDIEKLVEFHHLTDSMEEAIIYALNAGVDMSMVPDDFSFPTILYQLVTDNIVPESRIDESVRRILNLKYSVGLFDTPFPDPNNQYLATIGSENDRQTAESIIAESITLLQNNNNALPLNPSLIKNILVTGPSSNSIANQCGGWSVHWQGVAADWEVPNGVTVLQGIQNYFNNTPTNVVFKQGNIYGVANDTLYTEAYLASLEADAVVVVMGELPEAETPGDINDLAMDPASVELLTLMVQNAKGPVILVLMEARPRVLPPSLISLVDAVIMAYLPGPQAGNPLAGILFGDINPSGRLSITYPATTGDISPYYYKYSMYGFHNPLFSFGDGLSYTTFSYSNVQCNGTAVSGQNSYNATLGEYISVQVTVENTGKVAGKEAVLFYLSDLYASVTPEMKMLKRFQKIQLNPGDSVVVQVVLSPYDFSFIGQDNEITVEQGQFVVAVGNQQLNLYLN</sequence>
<evidence type="ECO:0000256" key="1">
    <source>
        <dbReference type="ARBA" id="ARBA00000448"/>
    </source>
</evidence>
<evidence type="ECO:0000313" key="9">
    <source>
        <dbReference type="Proteomes" id="UP000001396"/>
    </source>
</evidence>
<comment type="caution">
    <text evidence="8">The sequence shown here is derived from an EMBL/GenBank/DDBJ whole genome shotgun (WGS) entry which is preliminary data.</text>
</comment>
<dbReference type="SUPFAM" id="SSF51445">
    <property type="entry name" value="(Trans)glycosidases"/>
    <property type="match status" value="1"/>
</dbReference>
<accession>D3BT95</accession>
<name>D3BT95_HETP5</name>
<evidence type="ECO:0000256" key="5">
    <source>
        <dbReference type="ARBA" id="ARBA00022801"/>
    </source>
</evidence>
<dbReference type="AlphaFoldDB" id="D3BT95"/>
<comment type="similarity">
    <text evidence="2">Belongs to the glycosyl hydrolase 3 family.</text>
</comment>
<dbReference type="Gene3D" id="3.40.50.1700">
    <property type="entry name" value="Glycoside hydrolase family 3 C-terminal domain"/>
    <property type="match status" value="1"/>
</dbReference>
<dbReference type="InterPro" id="IPR001764">
    <property type="entry name" value="Glyco_hydro_3_N"/>
</dbReference>
<dbReference type="Pfam" id="PF01915">
    <property type="entry name" value="Glyco_hydro_3_C"/>
    <property type="match status" value="1"/>
</dbReference>
<evidence type="ECO:0000313" key="8">
    <source>
        <dbReference type="EMBL" id="EFA75312.1"/>
    </source>
</evidence>
<dbReference type="InParanoid" id="D3BT95"/>
<dbReference type="GO" id="GO:0009251">
    <property type="term" value="P:glucan catabolic process"/>
    <property type="evidence" value="ECO:0007669"/>
    <property type="project" value="TreeGrafter"/>
</dbReference>
<evidence type="ECO:0000256" key="6">
    <source>
        <dbReference type="ARBA" id="ARBA00023295"/>
    </source>
</evidence>
<dbReference type="InterPro" id="IPR036962">
    <property type="entry name" value="Glyco_hydro_3_N_sf"/>
</dbReference>
<proteinExistence type="inferred from homology"/>
<dbReference type="Pfam" id="PF14310">
    <property type="entry name" value="Fn3-like"/>
    <property type="match status" value="1"/>
</dbReference>
<dbReference type="Pfam" id="PF00933">
    <property type="entry name" value="Glyco_hydro_3"/>
    <property type="match status" value="1"/>
</dbReference>
<dbReference type="Gene3D" id="2.60.40.10">
    <property type="entry name" value="Immunoglobulins"/>
    <property type="match status" value="1"/>
</dbReference>
<dbReference type="FunFam" id="3.20.20.300:FF:000007">
    <property type="entry name" value="Lysosomal beta glucosidase"/>
    <property type="match status" value="1"/>
</dbReference>
<evidence type="ECO:0000256" key="2">
    <source>
        <dbReference type="ARBA" id="ARBA00005336"/>
    </source>
</evidence>
<feature type="domain" description="Fibronectin type III-like" evidence="7">
    <location>
        <begin position="744"/>
        <end position="813"/>
    </location>
</feature>
<evidence type="ECO:0000256" key="4">
    <source>
        <dbReference type="ARBA" id="ARBA00022729"/>
    </source>
</evidence>
<keyword evidence="5" id="KW-0378">Hydrolase</keyword>
<dbReference type="InterPro" id="IPR036881">
    <property type="entry name" value="Glyco_hydro_3_C_sf"/>
</dbReference>
<dbReference type="GO" id="GO:0008422">
    <property type="term" value="F:beta-glucosidase activity"/>
    <property type="evidence" value="ECO:0007669"/>
    <property type="project" value="UniProtKB-EC"/>
</dbReference>
<dbReference type="EC" id="3.2.1.21" evidence="3"/>
<dbReference type="InterPro" id="IPR026891">
    <property type="entry name" value="Fn3-like"/>
</dbReference>
<dbReference type="Proteomes" id="UP000001396">
    <property type="component" value="Unassembled WGS sequence"/>
</dbReference>
<evidence type="ECO:0000259" key="7">
    <source>
        <dbReference type="SMART" id="SM01217"/>
    </source>
</evidence>
<dbReference type="STRING" id="670386.D3BT95"/>
<dbReference type="InterPro" id="IPR017853">
    <property type="entry name" value="GH"/>
</dbReference>